<name>A0AAT9FM24_9BACT</name>
<evidence type="ECO:0000256" key="2">
    <source>
        <dbReference type="SAM" id="SignalP"/>
    </source>
</evidence>
<dbReference type="KEGG" id="osu:NT6N_20430"/>
<keyword evidence="2" id="KW-0732">Signal</keyword>
<dbReference type="AlphaFoldDB" id="A0AAT9FM24"/>
<evidence type="ECO:0008006" key="4">
    <source>
        <dbReference type="Google" id="ProtNLM"/>
    </source>
</evidence>
<reference evidence="3" key="1">
    <citation type="submission" date="2024-07" db="EMBL/GenBank/DDBJ databases">
        <title>Complete genome sequence of Verrucomicrobiaceae bacterium NT6N.</title>
        <authorList>
            <person name="Huang C."/>
            <person name="Takami H."/>
            <person name="Hamasaki K."/>
        </authorList>
    </citation>
    <scope>NUCLEOTIDE SEQUENCE</scope>
    <source>
        <strain evidence="3">NT6N</strain>
    </source>
</reference>
<proteinExistence type="predicted"/>
<feature type="compositionally biased region" description="Basic and acidic residues" evidence="1">
    <location>
        <begin position="45"/>
        <end position="54"/>
    </location>
</feature>
<dbReference type="EMBL" id="AP026866">
    <property type="protein sequence ID" value="BDS07003.1"/>
    <property type="molecule type" value="Genomic_DNA"/>
</dbReference>
<accession>A0AAT9FM24</accession>
<feature type="signal peptide" evidence="2">
    <location>
        <begin position="1"/>
        <end position="27"/>
    </location>
</feature>
<protein>
    <recommendedName>
        <fullName evidence="4">Efflux transporter periplasmic adaptor subunit</fullName>
    </recommendedName>
</protein>
<sequence length="63" mass="6485">MKSVRLFVISSSLVLAAWLGASFFSQVKTPATVSEGAAATSSADHNADGTDENKAPLPVAHVK</sequence>
<gene>
    <name evidence="3" type="ORF">NT6N_20430</name>
</gene>
<organism evidence="3">
    <name type="scientific">Oceaniferula spumae</name>
    <dbReference type="NCBI Taxonomy" id="2979115"/>
    <lineage>
        <taxon>Bacteria</taxon>
        <taxon>Pseudomonadati</taxon>
        <taxon>Verrucomicrobiota</taxon>
        <taxon>Verrucomicrobiia</taxon>
        <taxon>Verrucomicrobiales</taxon>
        <taxon>Verrucomicrobiaceae</taxon>
        <taxon>Oceaniferula</taxon>
    </lineage>
</organism>
<evidence type="ECO:0000313" key="3">
    <source>
        <dbReference type="EMBL" id="BDS07003.1"/>
    </source>
</evidence>
<feature type="chain" id="PRO_5043669672" description="Efflux transporter periplasmic adaptor subunit" evidence="2">
    <location>
        <begin position="28"/>
        <end position="63"/>
    </location>
</feature>
<feature type="region of interest" description="Disordered" evidence="1">
    <location>
        <begin position="35"/>
        <end position="63"/>
    </location>
</feature>
<evidence type="ECO:0000256" key="1">
    <source>
        <dbReference type="SAM" id="MobiDB-lite"/>
    </source>
</evidence>